<evidence type="ECO:0000313" key="2">
    <source>
        <dbReference type="Proteomes" id="UP000814033"/>
    </source>
</evidence>
<protein>
    <submittedName>
        <fullName evidence="1">Uncharacterized protein</fullName>
    </submittedName>
</protein>
<dbReference type="Proteomes" id="UP000814033">
    <property type="component" value="Unassembled WGS sequence"/>
</dbReference>
<dbReference type="EMBL" id="MU275917">
    <property type="protein sequence ID" value="KAI0046776.1"/>
    <property type="molecule type" value="Genomic_DNA"/>
</dbReference>
<proteinExistence type="predicted"/>
<comment type="caution">
    <text evidence="1">The sequence shown here is derived from an EMBL/GenBank/DDBJ whole genome shotgun (WGS) entry which is preliminary data.</text>
</comment>
<accession>A0ACB8RSQ8</accession>
<gene>
    <name evidence="1" type="ORF">FA95DRAFT_1493480</name>
</gene>
<evidence type="ECO:0000313" key="1">
    <source>
        <dbReference type="EMBL" id="KAI0046776.1"/>
    </source>
</evidence>
<sequence>MGNRRISDDLKMAALRMEQRGRDTTPEILDIVRFSKSTLNRTRRRFQLTGSVTRTPAVGRARPRLLAHADVAYLIRLSRHNPTLFLDEYLLRLRRYRHCPISLVTIHRAFKRAGVSLKQIQKMASERDAIGRAAFIARIAQYPASCLLPTDEVSKDDRTYARRHGRARLGIRAERHYPFVRKRCLSMVATLALDHGVLASRVVEGSLTHELFYEYLRDDVVRPVVPLMLFKIQQIPAASIDDTIPWSTQCCSFGQCSHPPGPRYRRPSGRLWCIFPSFYSHYLADVCRRLQD</sequence>
<keyword evidence="2" id="KW-1185">Reference proteome</keyword>
<reference evidence="1" key="1">
    <citation type="submission" date="2021-02" db="EMBL/GenBank/DDBJ databases">
        <authorList>
            <consortium name="DOE Joint Genome Institute"/>
            <person name="Ahrendt S."/>
            <person name="Looney B.P."/>
            <person name="Miyauchi S."/>
            <person name="Morin E."/>
            <person name="Drula E."/>
            <person name="Courty P.E."/>
            <person name="Chicoki N."/>
            <person name="Fauchery L."/>
            <person name="Kohler A."/>
            <person name="Kuo A."/>
            <person name="Labutti K."/>
            <person name="Pangilinan J."/>
            <person name="Lipzen A."/>
            <person name="Riley R."/>
            <person name="Andreopoulos W."/>
            <person name="He G."/>
            <person name="Johnson J."/>
            <person name="Barry K.W."/>
            <person name="Grigoriev I.V."/>
            <person name="Nagy L."/>
            <person name="Hibbett D."/>
            <person name="Henrissat B."/>
            <person name="Matheny P.B."/>
            <person name="Labbe J."/>
            <person name="Martin F."/>
        </authorList>
    </citation>
    <scope>NUCLEOTIDE SEQUENCE</scope>
    <source>
        <strain evidence="1">FP105234-sp</strain>
    </source>
</reference>
<name>A0ACB8RSQ8_9AGAM</name>
<reference evidence="1" key="2">
    <citation type="journal article" date="2022" name="New Phytol.">
        <title>Evolutionary transition to the ectomycorrhizal habit in the genomes of a hyperdiverse lineage of mushroom-forming fungi.</title>
        <authorList>
            <person name="Looney B."/>
            <person name="Miyauchi S."/>
            <person name="Morin E."/>
            <person name="Drula E."/>
            <person name="Courty P.E."/>
            <person name="Kohler A."/>
            <person name="Kuo A."/>
            <person name="LaButti K."/>
            <person name="Pangilinan J."/>
            <person name="Lipzen A."/>
            <person name="Riley R."/>
            <person name="Andreopoulos W."/>
            <person name="He G."/>
            <person name="Johnson J."/>
            <person name="Nolan M."/>
            <person name="Tritt A."/>
            <person name="Barry K.W."/>
            <person name="Grigoriev I.V."/>
            <person name="Nagy L.G."/>
            <person name="Hibbett D."/>
            <person name="Henrissat B."/>
            <person name="Matheny P.B."/>
            <person name="Labbe J."/>
            <person name="Martin F.M."/>
        </authorList>
    </citation>
    <scope>NUCLEOTIDE SEQUENCE</scope>
    <source>
        <strain evidence="1">FP105234-sp</strain>
    </source>
</reference>
<organism evidence="1 2">
    <name type="scientific">Auriscalpium vulgare</name>
    <dbReference type="NCBI Taxonomy" id="40419"/>
    <lineage>
        <taxon>Eukaryota</taxon>
        <taxon>Fungi</taxon>
        <taxon>Dikarya</taxon>
        <taxon>Basidiomycota</taxon>
        <taxon>Agaricomycotina</taxon>
        <taxon>Agaricomycetes</taxon>
        <taxon>Russulales</taxon>
        <taxon>Auriscalpiaceae</taxon>
        <taxon>Auriscalpium</taxon>
    </lineage>
</organism>